<dbReference type="AlphaFoldDB" id="A0A371EHT2"/>
<dbReference type="EMBL" id="QJKJ01013806">
    <property type="protein sequence ID" value="RDX65617.1"/>
    <property type="molecule type" value="Genomic_DNA"/>
</dbReference>
<keyword evidence="3" id="KW-1185">Reference proteome</keyword>
<name>A0A371EHT2_MUCPR</name>
<dbReference type="Proteomes" id="UP000257109">
    <property type="component" value="Unassembled WGS sequence"/>
</dbReference>
<evidence type="ECO:0000313" key="3">
    <source>
        <dbReference type="Proteomes" id="UP000257109"/>
    </source>
</evidence>
<evidence type="ECO:0000259" key="1">
    <source>
        <dbReference type="Pfam" id="PF24924"/>
    </source>
</evidence>
<dbReference type="InterPro" id="IPR056647">
    <property type="entry name" value="DUF7745"/>
</dbReference>
<gene>
    <name evidence="2" type="ORF">CR513_55712</name>
</gene>
<sequence>MGTQGCFNYNPALTLRQNGYPILAPSVEGSLTLLEVHGRDMQNVEWFRKIRQAWKQVIRMGPEYGPRSCGATTSYKDWLQRIRTNRLPFERVPQDPRTRFPFEMSDPPIVRELEEMLKNTDAEQKALKRKLT</sequence>
<evidence type="ECO:0000313" key="2">
    <source>
        <dbReference type="EMBL" id="RDX65617.1"/>
    </source>
</evidence>
<feature type="domain" description="DUF7745" evidence="1">
    <location>
        <begin position="1"/>
        <end position="80"/>
    </location>
</feature>
<comment type="caution">
    <text evidence="2">The sequence shown here is derived from an EMBL/GenBank/DDBJ whole genome shotgun (WGS) entry which is preliminary data.</text>
</comment>
<dbReference type="Pfam" id="PF24924">
    <property type="entry name" value="DUF7745"/>
    <property type="match status" value="1"/>
</dbReference>
<proteinExistence type="predicted"/>
<protein>
    <recommendedName>
        <fullName evidence="1">DUF7745 domain-containing protein</fullName>
    </recommendedName>
</protein>
<feature type="non-terminal residue" evidence="2">
    <location>
        <position position="1"/>
    </location>
</feature>
<accession>A0A371EHT2</accession>
<reference evidence="2" key="1">
    <citation type="submission" date="2018-05" db="EMBL/GenBank/DDBJ databases">
        <title>Draft genome of Mucuna pruriens seed.</title>
        <authorList>
            <person name="Nnadi N.E."/>
            <person name="Vos R."/>
            <person name="Hasami M.H."/>
            <person name="Devisetty U.K."/>
            <person name="Aguiy J.C."/>
        </authorList>
    </citation>
    <scope>NUCLEOTIDE SEQUENCE [LARGE SCALE GENOMIC DNA]</scope>
    <source>
        <strain evidence="2">JCA_2017</strain>
    </source>
</reference>
<organism evidence="2 3">
    <name type="scientific">Mucuna pruriens</name>
    <name type="common">Velvet bean</name>
    <name type="synonym">Dolichos pruriens</name>
    <dbReference type="NCBI Taxonomy" id="157652"/>
    <lineage>
        <taxon>Eukaryota</taxon>
        <taxon>Viridiplantae</taxon>
        <taxon>Streptophyta</taxon>
        <taxon>Embryophyta</taxon>
        <taxon>Tracheophyta</taxon>
        <taxon>Spermatophyta</taxon>
        <taxon>Magnoliopsida</taxon>
        <taxon>eudicotyledons</taxon>
        <taxon>Gunneridae</taxon>
        <taxon>Pentapetalae</taxon>
        <taxon>rosids</taxon>
        <taxon>fabids</taxon>
        <taxon>Fabales</taxon>
        <taxon>Fabaceae</taxon>
        <taxon>Papilionoideae</taxon>
        <taxon>50 kb inversion clade</taxon>
        <taxon>NPAAA clade</taxon>
        <taxon>indigoferoid/millettioid clade</taxon>
        <taxon>Phaseoleae</taxon>
        <taxon>Mucuna</taxon>
    </lineage>
</organism>